<dbReference type="RefSeq" id="WP_319013434.1">
    <property type="nucleotide sequence ID" value="NZ_JAWJZF010000517.1"/>
</dbReference>
<dbReference type="InterPro" id="IPR006162">
    <property type="entry name" value="Ppantetheine_attach_site"/>
</dbReference>
<dbReference type="EMBL" id="JAWJZF010000517">
    <property type="protein sequence ID" value="MDX2297301.1"/>
    <property type="molecule type" value="Genomic_DNA"/>
</dbReference>
<protein>
    <submittedName>
        <fullName evidence="4">Acyl carrier protein</fullName>
    </submittedName>
</protein>
<dbReference type="InterPro" id="IPR036736">
    <property type="entry name" value="ACP-like_sf"/>
</dbReference>
<gene>
    <name evidence="4" type="ORF">R2363_34620</name>
</gene>
<keyword evidence="2" id="KW-0597">Phosphoprotein</keyword>
<sequence length="85" mass="9296">MDRLTTDRLMEILRECAGDGDATETDRSPEDIEFASLGYDSLAMLETLSRLEREFGVALDEQEFAAAGTPAELTTLVNRVLAEAA</sequence>
<evidence type="ECO:0000256" key="2">
    <source>
        <dbReference type="ARBA" id="ARBA00022553"/>
    </source>
</evidence>
<comment type="caution">
    <text evidence="4">The sequence shown here is derived from an EMBL/GenBank/DDBJ whole genome shotgun (WGS) entry which is preliminary data.</text>
</comment>
<keyword evidence="5" id="KW-1185">Reference proteome</keyword>
<evidence type="ECO:0000313" key="5">
    <source>
        <dbReference type="Proteomes" id="UP001278571"/>
    </source>
</evidence>
<dbReference type="Pfam" id="PF00550">
    <property type="entry name" value="PP-binding"/>
    <property type="match status" value="1"/>
</dbReference>
<keyword evidence="1" id="KW-0596">Phosphopantetheine</keyword>
<evidence type="ECO:0000313" key="4">
    <source>
        <dbReference type="EMBL" id="MDX2297301.1"/>
    </source>
</evidence>
<feature type="domain" description="Carrier" evidence="3">
    <location>
        <begin position="3"/>
        <end position="81"/>
    </location>
</feature>
<organism evidence="4 5">
    <name type="scientific">Streptomyces roseolus</name>
    <dbReference type="NCBI Taxonomy" id="67358"/>
    <lineage>
        <taxon>Bacteria</taxon>
        <taxon>Bacillati</taxon>
        <taxon>Actinomycetota</taxon>
        <taxon>Actinomycetes</taxon>
        <taxon>Kitasatosporales</taxon>
        <taxon>Streptomycetaceae</taxon>
        <taxon>Streptomyces</taxon>
    </lineage>
</organism>
<dbReference type="PROSITE" id="PS00012">
    <property type="entry name" value="PHOSPHOPANTETHEINE"/>
    <property type="match status" value="1"/>
</dbReference>
<dbReference type="InterPro" id="IPR009081">
    <property type="entry name" value="PP-bd_ACP"/>
</dbReference>
<name>A0ABU4KHU6_9ACTN</name>
<dbReference type="SUPFAM" id="SSF47336">
    <property type="entry name" value="ACP-like"/>
    <property type="match status" value="1"/>
</dbReference>
<dbReference type="PROSITE" id="PS50075">
    <property type="entry name" value="CARRIER"/>
    <property type="match status" value="1"/>
</dbReference>
<evidence type="ECO:0000259" key="3">
    <source>
        <dbReference type="PROSITE" id="PS50075"/>
    </source>
</evidence>
<evidence type="ECO:0000256" key="1">
    <source>
        <dbReference type="ARBA" id="ARBA00022450"/>
    </source>
</evidence>
<dbReference type="Gene3D" id="1.10.1200.10">
    <property type="entry name" value="ACP-like"/>
    <property type="match status" value="1"/>
</dbReference>
<accession>A0ABU4KHU6</accession>
<proteinExistence type="predicted"/>
<dbReference type="Proteomes" id="UP001278571">
    <property type="component" value="Unassembled WGS sequence"/>
</dbReference>
<reference evidence="4 5" key="1">
    <citation type="submission" date="2023-10" db="EMBL/GenBank/DDBJ databases">
        <authorList>
            <person name="Wang X.X."/>
        </authorList>
    </citation>
    <scope>NUCLEOTIDE SEQUENCE [LARGE SCALE GENOMIC DNA]</scope>
    <source>
        <strain evidence="4 5">NBRC 12816</strain>
    </source>
</reference>